<name>A0ABR0TA13_AURPU</name>
<proteinExistence type="predicted"/>
<accession>A0ABR0TA13</accession>
<reference evidence="1 2" key="1">
    <citation type="submission" date="2023-11" db="EMBL/GenBank/DDBJ databases">
        <title>Draft genome sequence and annotation of the polyextremotolerant black yeast-like fungus Aureobasidium pullulans NRRL 62042.</title>
        <authorList>
            <person name="Dielentheis-Frenken M.R.E."/>
            <person name="Wibberg D."/>
            <person name="Blank L.M."/>
            <person name="Tiso T."/>
        </authorList>
    </citation>
    <scope>NUCLEOTIDE SEQUENCE [LARGE SCALE GENOMIC DNA]</scope>
    <source>
        <strain evidence="1 2">NRRL 62042</strain>
    </source>
</reference>
<evidence type="ECO:0000313" key="1">
    <source>
        <dbReference type="EMBL" id="KAK6001258.1"/>
    </source>
</evidence>
<keyword evidence="2" id="KW-1185">Reference proteome</keyword>
<gene>
    <name evidence="1" type="ORF">QM012_002589</name>
</gene>
<comment type="caution">
    <text evidence="1">The sequence shown here is derived from an EMBL/GenBank/DDBJ whole genome shotgun (WGS) entry which is preliminary data.</text>
</comment>
<organism evidence="1 2">
    <name type="scientific">Aureobasidium pullulans</name>
    <name type="common">Black yeast</name>
    <name type="synonym">Pullularia pullulans</name>
    <dbReference type="NCBI Taxonomy" id="5580"/>
    <lineage>
        <taxon>Eukaryota</taxon>
        <taxon>Fungi</taxon>
        <taxon>Dikarya</taxon>
        <taxon>Ascomycota</taxon>
        <taxon>Pezizomycotina</taxon>
        <taxon>Dothideomycetes</taxon>
        <taxon>Dothideomycetidae</taxon>
        <taxon>Dothideales</taxon>
        <taxon>Saccotheciaceae</taxon>
        <taxon>Aureobasidium</taxon>
    </lineage>
</organism>
<dbReference type="EMBL" id="JASGXD010000014">
    <property type="protein sequence ID" value="KAK6001258.1"/>
    <property type="molecule type" value="Genomic_DNA"/>
</dbReference>
<dbReference type="Proteomes" id="UP001341245">
    <property type="component" value="Unassembled WGS sequence"/>
</dbReference>
<evidence type="ECO:0000313" key="2">
    <source>
        <dbReference type="Proteomes" id="UP001341245"/>
    </source>
</evidence>
<sequence>MAIPSLFTVTHRPSKQAPLMTQEAFDHSRSEFHANARFSLYMKHLLSRIIRARLLVIFAAILAVKTKLLDDAEESKGSGGFD</sequence>
<protein>
    <submittedName>
        <fullName evidence="1">Uncharacterized protein</fullName>
    </submittedName>
</protein>